<accession>A0ABV2EFA4</accession>
<dbReference type="RefSeq" id="WP_331927728.1">
    <property type="nucleotide sequence ID" value="NZ_JBEPLU010000001.1"/>
</dbReference>
<keyword evidence="1" id="KW-0732">Signal</keyword>
<comment type="caution">
    <text evidence="3">The sequence shown here is derived from an EMBL/GenBank/DDBJ whole genome shotgun (WGS) entry which is preliminary data.</text>
</comment>
<dbReference type="EMBL" id="JBEPLU010000001">
    <property type="protein sequence ID" value="MET3525705.1"/>
    <property type="molecule type" value="Genomic_DNA"/>
</dbReference>
<evidence type="ECO:0000313" key="3">
    <source>
        <dbReference type="EMBL" id="MET3525705.1"/>
    </source>
</evidence>
<feature type="domain" description="DUF2147" evidence="2">
    <location>
        <begin position="29"/>
        <end position="139"/>
    </location>
</feature>
<feature type="chain" id="PRO_5046277986" evidence="1">
    <location>
        <begin position="24"/>
        <end position="141"/>
    </location>
</feature>
<reference evidence="3 4" key="1">
    <citation type="submission" date="2024-06" db="EMBL/GenBank/DDBJ databases">
        <title>Genomic Encyclopedia of Type Strains, Phase IV (KMG-IV): sequencing the most valuable type-strain genomes for metagenomic binning, comparative biology and taxonomic classification.</title>
        <authorList>
            <person name="Goeker M."/>
        </authorList>
    </citation>
    <scope>NUCLEOTIDE SEQUENCE [LARGE SCALE GENOMIC DNA]</scope>
    <source>
        <strain evidence="3 4">DSM 17809</strain>
    </source>
</reference>
<evidence type="ECO:0000313" key="4">
    <source>
        <dbReference type="Proteomes" id="UP001549110"/>
    </source>
</evidence>
<evidence type="ECO:0000259" key="2">
    <source>
        <dbReference type="Pfam" id="PF09917"/>
    </source>
</evidence>
<dbReference type="InterPro" id="IPR019223">
    <property type="entry name" value="DUF2147"/>
</dbReference>
<dbReference type="Gene3D" id="2.40.128.520">
    <property type="match status" value="1"/>
</dbReference>
<dbReference type="Pfam" id="PF09917">
    <property type="entry name" value="DUF2147"/>
    <property type="match status" value="1"/>
</dbReference>
<gene>
    <name evidence="3" type="ORF">ABID41_000800</name>
</gene>
<protein>
    <submittedName>
        <fullName evidence="3">Uncharacterized protein (DUF2147 family)</fullName>
    </submittedName>
</protein>
<name>A0ABV2EFA4_9CAUL</name>
<evidence type="ECO:0000256" key="1">
    <source>
        <dbReference type="SAM" id="SignalP"/>
    </source>
</evidence>
<sequence length="141" mass="14769">MSSFRLAAVAAGAVLAASTSAQAADPVEGLWLVQSGTAKVNVGPCASDKAGMCGQIAWLRNAGVKDTKNPDPSLRARPLMGLLMIRDFKQAGPGRWTGGKIYDPNTGRTYGSKMTAKADGTLKVEGCVAVVCQAQTWRRTN</sequence>
<dbReference type="PANTHER" id="PTHR36919:SF2">
    <property type="entry name" value="BLL6627 PROTEIN"/>
    <property type="match status" value="1"/>
</dbReference>
<dbReference type="PANTHER" id="PTHR36919">
    <property type="entry name" value="BLR1215 PROTEIN"/>
    <property type="match status" value="1"/>
</dbReference>
<proteinExistence type="predicted"/>
<organism evidence="3 4">
    <name type="scientific">Phenylobacterium koreense</name>
    <dbReference type="NCBI Taxonomy" id="266125"/>
    <lineage>
        <taxon>Bacteria</taxon>
        <taxon>Pseudomonadati</taxon>
        <taxon>Pseudomonadota</taxon>
        <taxon>Alphaproteobacteria</taxon>
        <taxon>Caulobacterales</taxon>
        <taxon>Caulobacteraceae</taxon>
        <taxon>Phenylobacterium</taxon>
    </lineage>
</organism>
<dbReference type="Proteomes" id="UP001549110">
    <property type="component" value="Unassembled WGS sequence"/>
</dbReference>
<feature type="signal peptide" evidence="1">
    <location>
        <begin position="1"/>
        <end position="23"/>
    </location>
</feature>
<keyword evidence="4" id="KW-1185">Reference proteome</keyword>